<name>K2JUK8_9PROT</name>
<evidence type="ECO:0000313" key="3">
    <source>
        <dbReference type="Proteomes" id="UP000006746"/>
    </source>
</evidence>
<dbReference type="EMBL" id="AMRL01000003">
    <property type="protein sequence ID" value="EKE78157.1"/>
    <property type="molecule type" value="Genomic_DNA"/>
</dbReference>
<reference evidence="2 3" key="1">
    <citation type="journal article" date="2012" name="J. Bacteriol.">
        <title>Genome Sequence of Oceanibaculum indicum Type Strain P24.</title>
        <authorList>
            <person name="Lai Q."/>
            <person name="Shao Z."/>
        </authorList>
    </citation>
    <scope>NUCLEOTIDE SEQUENCE [LARGE SCALE GENOMIC DNA]</scope>
    <source>
        <strain evidence="2 3">P24</strain>
    </source>
</reference>
<comment type="caution">
    <text evidence="2">The sequence shown here is derived from an EMBL/GenBank/DDBJ whole genome shotgun (WGS) entry which is preliminary data.</text>
</comment>
<proteinExistence type="predicted"/>
<dbReference type="RefSeq" id="WP_008943414.1">
    <property type="nucleotide sequence ID" value="NZ_AMRL01000003.1"/>
</dbReference>
<feature type="transmembrane region" description="Helical" evidence="1">
    <location>
        <begin position="20"/>
        <end position="40"/>
    </location>
</feature>
<gene>
    <name evidence="2" type="ORF">P24_03990</name>
</gene>
<evidence type="ECO:0000256" key="1">
    <source>
        <dbReference type="SAM" id="Phobius"/>
    </source>
</evidence>
<keyword evidence="3" id="KW-1185">Reference proteome</keyword>
<keyword evidence="1" id="KW-0472">Membrane</keyword>
<keyword evidence="1" id="KW-1133">Transmembrane helix</keyword>
<dbReference type="AlphaFoldDB" id="K2JUK8"/>
<sequence>MTAAANSRKQEQVRRQRRAYRLLALGSAVWIVGVAIVWLYTWPPTTQVYDAAYYAGQRDCRARYAGNYERVERCIALFNLQYLRSRNGHAISGFLVALFPPLLGWFALHIRYKLNNS</sequence>
<dbReference type="STRING" id="1207063.P24_03990"/>
<evidence type="ECO:0000313" key="2">
    <source>
        <dbReference type="EMBL" id="EKE78157.1"/>
    </source>
</evidence>
<organism evidence="2 3">
    <name type="scientific">Oceanibaculum indicum P24</name>
    <dbReference type="NCBI Taxonomy" id="1207063"/>
    <lineage>
        <taxon>Bacteria</taxon>
        <taxon>Pseudomonadati</taxon>
        <taxon>Pseudomonadota</taxon>
        <taxon>Alphaproteobacteria</taxon>
        <taxon>Rhodospirillales</taxon>
        <taxon>Oceanibaculaceae</taxon>
        <taxon>Oceanibaculum</taxon>
    </lineage>
</organism>
<dbReference type="Proteomes" id="UP000006746">
    <property type="component" value="Unassembled WGS sequence"/>
</dbReference>
<keyword evidence="1" id="KW-0812">Transmembrane</keyword>
<accession>K2JUK8</accession>
<protein>
    <submittedName>
        <fullName evidence="2">Uncharacterized protein</fullName>
    </submittedName>
</protein>
<feature type="transmembrane region" description="Helical" evidence="1">
    <location>
        <begin position="90"/>
        <end position="108"/>
    </location>
</feature>